<gene>
    <name evidence="2" type="ORF">PGTUg99_003865</name>
    <name evidence="1" type="ORF">PGTUg99_007115</name>
</gene>
<dbReference type="EMBL" id="VDEP01000371">
    <property type="protein sequence ID" value="KAA1095596.1"/>
    <property type="molecule type" value="Genomic_DNA"/>
</dbReference>
<sequence>MEWPVSSQGRPHGQQHSIETWLIDIIRLKPLKTALPPVTLPMGQVPEQPLAQVSTGHPRLLARKTCSNFSKICSTSYELASRTDKLTIRM</sequence>
<dbReference type="EMBL" id="VDEP01000142">
    <property type="protein sequence ID" value="KAA1128307.1"/>
    <property type="molecule type" value="Genomic_DNA"/>
</dbReference>
<accession>A0A5B0RRV7</accession>
<comment type="caution">
    <text evidence="2">The sequence shown here is derived from an EMBL/GenBank/DDBJ whole genome shotgun (WGS) entry which is preliminary data.</text>
</comment>
<evidence type="ECO:0000313" key="2">
    <source>
        <dbReference type="EMBL" id="KAA1128307.1"/>
    </source>
</evidence>
<proteinExistence type="predicted"/>
<evidence type="ECO:0000313" key="1">
    <source>
        <dbReference type="EMBL" id="KAA1095596.1"/>
    </source>
</evidence>
<evidence type="ECO:0000313" key="3">
    <source>
        <dbReference type="Proteomes" id="UP000325313"/>
    </source>
</evidence>
<dbReference type="Proteomes" id="UP000325313">
    <property type="component" value="Unassembled WGS sequence"/>
</dbReference>
<name>A0A5B0RRV7_PUCGR</name>
<organism evidence="2 3">
    <name type="scientific">Puccinia graminis f. sp. tritici</name>
    <dbReference type="NCBI Taxonomy" id="56615"/>
    <lineage>
        <taxon>Eukaryota</taxon>
        <taxon>Fungi</taxon>
        <taxon>Dikarya</taxon>
        <taxon>Basidiomycota</taxon>
        <taxon>Pucciniomycotina</taxon>
        <taxon>Pucciniomycetes</taxon>
        <taxon>Pucciniales</taxon>
        <taxon>Pucciniaceae</taxon>
        <taxon>Puccinia</taxon>
    </lineage>
</organism>
<reference evidence="2 3" key="1">
    <citation type="submission" date="2019-05" db="EMBL/GenBank/DDBJ databases">
        <title>Emergence of the Ug99 lineage of the wheat stem rust pathogen through somatic hybridization.</title>
        <authorList>
            <person name="Li F."/>
            <person name="Upadhyaya N.M."/>
            <person name="Sperschneider J."/>
            <person name="Matny O."/>
            <person name="Nguyen-Phuc H."/>
            <person name="Mago R."/>
            <person name="Raley C."/>
            <person name="Miller M.E."/>
            <person name="Silverstein K.A.T."/>
            <person name="Henningsen E."/>
            <person name="Hirsch C.D."/>
            <person name="Visser B."/>
            <person name="Pretorius Z.A."/>
            <person name="Steffenson B.J."/>
            <person name="Schwessinger B."/>
            <person name="Dodds P.N."/>
            <person name="Figueroa M."/>
        </authorList>
    </citation>
    <scope>NUCLEOTIDE SEQUENCE [LARGE SCALE GENOMIC DNA]</scope>
    <source>
        <strain evidence="2 3">Ug99</strain>
    </source>
</reference>
<protein>
    <submittedName>
        <fullName evidence="2">Uncharacterized protein</fullName>
    </submittedName>
</protein>
<dbReference type="AlphaFoldDB" id="A0A5B0RRV7"/>